<gene>
    <name evidence="4" type="ordered locus">TP03_0451</name>
</gene>
<feature type="region of interest" description="Disordered" evidence="2">
    <location>
        <begin position="734"/>
        <end position="765"/>
    </location>
</feature>
<sequence>MVIYTHSFNFSLGADIEYAGQPHPYPYGFPNSETSVKMFEGSYRTFQSSPVSNNIMSKFLNLSYFYLFFNSTTIKNYLDEFIDGIRRNEYCMWMDDNVSRYTSSSNPIPNQVSNLYKSDDNRYEEWQYITLYRKFKRILTERGRCSNEMISYLICNLISIIKSDTALRNLLILSSEEFLESMLTKFVELILNDKAYDYEFSKPNEEENKINAMRKHLQRATKDASMSHSTSRLWGWNFQDQGFPFPNPMPPSKLSPESLFYVRQLRPNPLLEGDGYVPIPRLMYPQHDFHFNPPPPIRDLGPTPEPGPVKKKEPSKRYGPRGPYKRTLVRMRMREISKKRAVIRRLKSQAASTEPENSKDDLKEKAEDEKKNDIELCTTTPESELSDYNKDNDYREVNLNENEHFVTGTPASPPDPANTSNLVNTYDYVNNDKNINAPENANLEKKPDIKNFKDLTFDNFKDLAVVGKDLPNKVDDNAGYRSNLETYNECNVRNLTSFGDNYNNSYPNPGYLYQDQMNAGSDKQFVNAFYRSLNTQFNQPTQFSQPNRYRESTQFSDPSGYFDGYLQNQFPQLDSEVNEISARNNPMISSGNYQYIRPNQFNQYSIGYNYPLNQPKSIPNPSNPIPNTVPNTVANSVSSSIPNQPPNTISNTIPTTVPNTLPNQISNTVPGNIRSQINNPVNNMSNVNNGVHFSSPNILGMNSGIGMCRDQAGYGTYPSDDLLTPELNTLETEAPVLKTNRVTSPKHSKPLPDGLNDPRRRSTRLNPQINMNNVNNINKNANMRNINNLNRNMENIKNINNNIEDNLNGLNDDSNVKNNSLNDSLNKIDGINNSNSTENLNKIDGINNLNGINKNIDGNNNNLNGTNKNNLNGMRNNCLNNNLNEKNDLNVNDDTIWDMVQKHQKSGSNVNVNQTKTVNVAPKEIEFEDEDMNLLIREPVRITEDMPQNHTQPFINAYKNPKTVKWSYADTKRFYNAIETFGTDLMLVRAFLPEYTDRQIYDKFKLEERKNPQLMQNALQTHKSISLKQYEQKYGKIDTETHYNPNKDPFILEQPTDNKKSLQLNLNVSVMNQIQQAPNDKIINLFILTLRVCGVFVIKGIQKIQYYLQGLKYL</sequence>
<dbReference type="STRING" id="5875.Q4MZR1"/>
<dbReference type="Proteomes" id="UP000001949">
    <property type="component" value="Unassembled WGS sequence"/>
</dbReference>
<organism evidence="4 5">
    <name type="scientific">Theileria parva</name>
    <name type="common">East coast fever infection agent</name>
    <dbReference type="NCBI Taxonomy" id="5875"/>
    <lineage>
        <taxon>Eukaryota</taxon>
        <taxon>Sar</taxon>
        <taxon>Alveolata</taxon>
        <taxon>Apicomplexa</taxon>
        <taxon>Aconoidasida</taxon>
        <taxon>Piroplasmida</taxon>
        <taxon>Theileriidae</taxon>
        <taxon>Theileria</taxon>
    </lineage>
</organism>
<keyword evidence="1" id="KW-0175">Coiled coil</keyword>
<evidence type="ECO:0000313" key="4">
    <source>
        <dbReference type="EMBL" id="EAN31188.1"/>
    </source>
</evidence>
<name>Q4MZR1_THEPA</name>
<feature type="compositionally biased region" description="Pro residues" evidence="2">
    <location>
        <begin position="292"/>
        <end position="307"/>
    </location>
</feature>
<dbReference type="InParanoid" id="Q4MZR1"/>
<dbReference type="InterPro" id="IPR039467">
    <property type="entry name" value="TFIIIB_B''_Myb"/>
</dbReference>
<dbReference type="OMA" id="TIWDMVQ"/>
<dbReference type="eggNOG" id="KOG2009">
    <property type="taxonomic scope" value="Eukaryota"/>
</dbReference>
<feature type="region of interest" description="Disordered" evidence="2">
    <location>
        <begin position="288"/>
        <end position="372"/>
    </location>
</feature>
<evidence type="ECO:0000313" key="5">
    <source>
        <dbReference type="Proteomes" id="UP000001949"/>
    </source>
</evidence>
<feature type="compositionally biased region" description="Basic and acidic residues" evidence="2">
    <location>
        <begin position="356"/>
        <end position="372"/>
    </location>
</feature>
<dbReference type="VEuPathDB" id="PiroplasmaDB:TpMuguga_03g00451"/>
<protein>
    <recommendedName>
        <fullName evidence="3">Transcription factor TFIIIB component B'' Myb domain-containing protein</fullName>
    </recommendedName>
</protein>
<dbReference type="Pfam" id="PF15963">
    <property type="entry name" value="Myb_DNA-bind_7"/>
    <property type="match status" value="1"/>
</dbReference>
<evidence type="ECO:0000256" key="1">
    <source>
        <dbReference type="SAM" id="Coils"/>
    </source>
</evidence>
<dbReference type="KEGG" id="tpv:TP03_0451"/>
<dbReference type="EMBL" id="AAGK01000005">
    <property type="protein sequence ID" value="EAN31188.1"/>
    <property type="molecule type" value="Genomic_DNA"/>
</dbReference>
<reference evidence="4 5" key="1">
    <citation type="journal article" date="2005" name="Science">
        <title>Genome sequence of Theileria parva, a bovine pathogen that transforms lymphocytes.</title>
        <authorList>
            <person name="Gardner M.J."/>
            <person name="Bishop R."/>
            <person name="Shah T."/>
            <person name="de Villiers E.P."/>
            <person name="Carlton J.M."/>
            <person name="Hall N."/>
            <person name="Ren Q."/>
            <person name="Paulsen I.T."/>
            <person name="Pain A."/>
            <person name="Berriman M."/>
            <person name="Wilson R.J.M."/>
            <person name="Sato S."/>
            <person name="Ralph S.A."/>
            <person name="Mann D.J."/>
            <person name="Xiong Z."/>
            <person name="Shallom S.J."/>
            <person name="Weidman J."/>
            <person name="Jiang L."/>
            <person name="Lynn J."/>
            <person name="Weaver B."/>
            <person name="Shoaibi A."/>
            <person name="Domingo A.R."/>
            <person name="Wasawo D."/>
            <person name="Crabtree J."/>
            <person name="Wortman J.R."/>
            <person name="Haas B."/>
            <person name="Angiuoli S.V."/>
            <person name="Creasy T.H."/>
            <person name="Lu C."/>
            <person name="Suh B."/>
            <person name="Silva J.C."/>
            <person name="Utterback T.R."/>
            <person name="Feldblyum T.V."/>
            <person name="Pertea M."/>
            <person name="Allen J."/>
            <person name="Nierman W.C."/>
            <person name="Taracha E.L.N."/>
            <person name="Salzberg S.L."/>
            <person name="White O.R."/>
            <person name="Fitzhugh H.A."/>
            <person name="Morzaria S."/>
            <person name="Venter J.C."/>
            <person name="Fraser C.M."/>
            <person name="Nene V."/>
        </authorList>
    </citation>
    <scope>NUCLEOTIDE SEQUENCE [LARGE SCALE GENOMIC DNA]</scope>
    <source>
        <strain evidence="4 5">Muguga</strain>
    </source>
</reference>
<comment type="caution">
    <text evidence="4">The sequence shown here is derived from an EMBL/GenBank/DDBJ whole genome shotgun (WGS) entry which is preliminary data.</text>
</comment>
<evidence type="ECO:0000259" key="3">
    <source>
        <dbReference type="Pfam" id="PF15963"/>
    </source>
</evidence>
<evidence type="ECO:0000256" key="2">
    <source>
        <dbReference type="SAM" id="MobiDB-lite"/>
    </source>
</evidence>
<feature type="coiled-coil region" evidence="1">
    <location>
        <begin position="779"/>
        <end position="813"/>
    </location>
</feature>
<feature type="domain" description="Transcription factor TFIIIB component B'' Myb" evidence="3">
    <location>
        <begin position="959"/>
        <end position="1041"/>
    </location>
</feature>
<dbReference type="AlphaFoldDB" id="Q4MZR1"/>
<keyword evidence="5" id="KW-1185">Reference proteome</keyword>
<proteinExistence type="predicted"/>
<accession>Q4MZR1</accession>